<dbReference type="Gene3D" id="1.10.10.10">
    <property type="entry name" value="Winged helix-like DNA-binding domain superfamily/Winged helix DNA-binding domain"/>
    <property type="match status" value="1"/>
</dbReference>
<evidence type="ECO:0000313" key="5">
    <source>
        <dbReference type="EMBL" id="GAA2083021.1"/>
    </source>
</evidence>
<protein>
    <recommendedName>
        <fullName evidence="4">HTH gntR-type domain-containing protein</fullName>
    </recommendedName>
</protein>
<dbReference type="Pfam" id="PF07702">
    <property type="entry name" value="UTRA"/>
    <property type="match status" value="1"/>
</dbReference>
<dbReference type="InterPro" id="IPR036388">
    <property type="entry name" value="WH-like_DNA-bd_sf"/>
</dbReference>
<dbReference type="Proteomes" id="UP001500897">
    <property type="component" value="Unassembled WGS sequence"/>
</dbReference>
<evidence type="ECO:0000256" key="1">
    <source>
        <dbReference type="ARBA" id="ARBA00023015"/>
    </source>
</evidence>
<comment type="caution">
    <text evidence="5">The sequence shown here is derived from an EMBL/GenBank/DDBJ whole genome shotgun (WGS) entry which is preliminary data.</text>
</comment>
<dbReference type="PANTHER" id="PTHR44846">
    <property type="entry name" value="MANNOSYL-D-GLYCERATE TRANSPORT/METABOLISM SYSTEM REPRESSOR MNGR-RELATED"/>
    <property type="match status" value="1"/>
</dbReference>
<dbReference type="SUPFAM" id="SSF46785">
    <property type="entry name" value="Winged helix' DNA-binding domain"/>
    <property type="match status" value="1"/>
</dbReference>
<evidence type="ECO:0000313" key="6">
    <source>
        <dbReference type="Proteomes" id="UP001500897"/>
    </source>
</evidence>
<proteinExistence type="predicted"/>
<dbReference type="InterPro" id="IPR028978">
    <property type="entry name" value="Chorismate_lyase_/UTRA_dom_sf"/>
</dbReference>
<dbReference type="CDD" id="cd07377">
    <property type="entry name" value="WHTH_GntR"/>
    <property type="match status" value="1"/>
</dbReference>
<keyword evidence="1" id="KW-0805">Transcription regulation</keyword>
<dbReference type="InterPro" id="IPR000524">
    <property type="entry name" value="Tscrpt_reg_HTH_GntR"/>
</dbReference>
<accession>A0ABN2W3T5</accession>
<dbReference type="InterPro" id="IPR011663">
    <property type="entry name" value="UTRA"/>
</dbReference>
<dbReference type="PANTHER" id="PTHR44846:SF17">
    <property type="entry name" value="GNTR-FAMILY TRANSCRIPTIONAL REGULATOR"/>
    <property type="match status" value="1"/>
</dbReference>
<dbReference type="EMBL" id="BAAANS010000001">
    <property type="protein sequence ID" value="GAA2083021.1"/>
    <property type="molecule type" value="Genomic_DNA"/>
</dbReference>
<keyword evidence="6" id="KW-1185">Reference proteome</keyword>
<dbReference type="PROSITE" id="PS50949">
    <property type="entry name" value="HTH_GNTR"/>
    <property type="match status" value="1"/>
</dbReference>
<dbReference type="InterPro" id="IPR050679">
    <property type="entry name" value="Bact_HTH_transcr_reg"/>
</dbReference>
<feature type="domain" description="HTH gntR-type" evidence="4">
    <location>
        <begin position="6"/>
        <end position="73"/>
    </location>
</feature>
<reference evidence="5 6" key="1">
    <citation type="journal article" date="2019" name="Int. J. Syst. Evol. Microbiol.">
        <title>The Global Catalogue of Microorganisms (GCM) 10K type strain sequencing project: providing services to taxonomists for standard genome sequencing and annotation.</title>
        <authorList>
            <consortium name="The Broad Institute Genomics Platform"/>
            <consortium name="The Broad Institute Genome Sequencing Center for Infectious Disease"/>
            <person name="Wu L."/>
            <person name="Ma J."/>
        </authorList>
    </citation>
    <scope>NUCLEOTIDE SEQUENCE [LARGE SCALE GENOMIC DNA]</scope>
    <source>
        <strain evidence="5 6">JCM 14559</strain>
    </source>
</reference>
<evidence type="ECO:0000259" key="4">
    <source>
        <dbReference type="PROSITE" id="PS50949"/>
    </source>
</evidence>
<dbReference type="Pfam" id="PF00392">
    <property type="entry name" value="GntR"/>
    <property type="match status" value="1"/>
</dbReference>
<dbReference type="InterPro" id="IPR036390">
    <property type="entry name" value="WH_DNA-bd_sf"/>
</dbReference>
<keyword evidence="3" id="KW-0804">Transcription</keyword>
<organism evidence="5 6">
    <name type="scientific">Kitasatospora saccharophila</name>
    <dbReference type="NCBI Taxonomy" id="407973"/>
    <lineage>
        <taxon>Bacteria</taxon>
        <taxon>Bacillati</taxon>
        <taxon>Actinomycetota</taxon>
        <taxon>Actinomycetes</taxon>
        <taxon>Kitasatosporales</taxon>
        <taxon>Streptomycetaceae</taxon>
        <taxon>Kitasatospora</taxon>
    </lineage>
</organism>
<dbReference type="SMART" id="SM00866">
    <property type="entry name" value="UTRA"/>
    <property type="match status" value="1"/>
</dbReference>
<sequence>MPSRTPKTWSVIADHYRQRILSGELEPGSKLPSNKEIAGRWNVAVATVSRALQHLQVEGYLRTSPRGTFVADDPRVTASSRDRLERVQRVRSSLMEGETSRVTAAGLVVPPLYVADLFDLEHGAQLVRREYVAGRGKSRTLFAVSWYPAHFAALVPDLLNTAPGRNDGITAKVLEATGRTVTAARDDMHAREADQREASALAVPVGSPILALVHRWSDEEGLIEYTESCLPARFTIGYEYTP</sequence>
<name>A0ABN2W3T5_9ACTN</name>
<gene>
    <name evidence="5" type="ORF">GCM10009759_00770</name>
</gene>
<dbReference type="RefSeq" id="WP_344549599.1">
    <property type="nucleotide sequence ID" value="NZ_BAAANS010000001.1"/>
</dbReference>
<evidence type="ECO:0000256" key="3">
    <source>
        <dbReference type="ARBA" id="ARBA00023163"/>
    </source>
</evidence>
<dbReference type="SMART" id="SM00345">
    <property type="entry name" value="HTH_GNTR"/>
    <property type="match status" value="1"/>
</dbReference>
<evidence type="ECO:0000256" key="2">
    <source>
        <dbReference type="ARBA" id="ARBA00023125"/>
    </source>
</evidence>
<dbReference type="SUPFAM" id="SSF64288">
    <property type="entry name" value="Chorismate lyase-like"/>
    <property type="match status" value="1"/>
</dbReference>
<keyword evidence="2" id="KW-0238">DNA-binding</keyword>
<dbReference type="Gene3D" id="3.40.1410.10">
    <property type="entry name" value="Chorismate lyase-like"/>
    <property type="match status" value="1"/>
</dbReference>